<protein>
    <recommendedName>
        <fullName evidence="1">SnoaL-like domain-containing protein</fullName>
    </recommendedName>
</protein>
<dbReference type="EMBL" id="MZXV01000051">
    <property type="protein sequence ID" value="PZV36204.1"/>
    <property type="molecule type" value="Genomic_DNA"/>
</dbReference>
<dbReference type="SUPFAM" id="SSF54427">
    <property type="entry name" value="NTF2-like"/>
    <property type="match status" value="1"/>
</dbReference>
<proteinExistence type="predicted"/>
<gene>
    <name evidence="2" type="ORF">B5V02_23680</name>
</gene>
<dbReference type="RefSeq" id="WP_111546530.1">
    <property type="nucleotide sequence ID" value="NZ_MZXV01000051.1"/>
</dbReference>
<keyword evidence="3" id="KW-1185">Reference proteome</keyword>
<comment type="caution">
    <text evidence="2">The sequence shown here is derived from an EMBL/GenBank/DDBJ whole genome shotgun (WGS) entry which is preliminary data.</text>
</comment>
<feature type="domain" description="SnoaL-like" evidence="1">
    <location>
        <begin position="30"/>
        <end position="153"/>
    </location>
</feature>
<organism evidence="2 3">
    <name type="scientific">Mesorhizobium kowhaii</name>
    <dbReference type="NCBI Taxonomy" id="1300272"/>
    <lineage>
        <taxon>Bacteria</taxon>
        <taxon>Pseudomonadati</taxon>
        <taxon>Pseudomonadota</taxon>
        <taxon>Alphaproteobacteria</taxon>
        <taxon>Hyphomicrobiales</taxon>
        <taxon>Phyllobacteriaceae</taxon>
        <taxon>Mesorhizobium</taxon>
    </lineage>
</organism>
<sequence length="178" mass="19440">MNALKYATFAAGLALAPVDAGGAEPSREMALADERAVIRIADAIDRAVDAQDWRLARSYFADRVAVDFSSLSGQPPATIASDDLIGTWAANLRGSKTSLHLRTNHEVAIDANAATVFSNAYAWNRMEGNGDPLWEVWGTYEHHLTRSGAGWIVDGFTFRMTHERGNPWVKTTPGQDLH</sequence>
<accession>A0A2W7C039</accession>
<dbReference type="InterPro" id="IPR037401">
    <property type="entry name" value="SnoaL-like"/>
</dbReference>
<dbReference type="OrthoDB" id="5464938at2"/>
<dbReference type="Pfam" id="PF13577">
    <property type="entry name" value="SnoaL_4"/>
    <property type="match status" value="1"/>
</dbReference>
<dbReference type="AlphaFoldDB" id="A0A2W7C039"/>
<reference evidence="3" key="1">
    <citation type="submission" date="2017-03" db="EMBL/GenBank/DDBJ databases">
        <authorList>
            <person name="Safronova V.I."/>
            <person name="Sazanova A.L."/>
            <person name="Chirak E.R."/>
        </authorList>
    </citation>
    <scope>NUCLEOTIDE SEQUENCE [LARGE SCALE GENOMIC DNA]</scope>
    <source>
        <strain evidence="3">Ach-343</strain>
    </source>
</reference>
<dbReference type="InterPro" id="IPR032710">
    <property type="entry name" value="NTF2-like_dom_sf"/>
</dbReference>
<evidence type="ECO:0000313" key="2">
    <source>
        <dbReference type="EMBL" id="PZV36204.1"/>
    </source>
</evidence>
<name>A0A2W7C039_9HYPH</name>
<evidence type="ECO:0000313" key="3">
    <source>
        <dbReference type="Proteomes" id="UP000248616"/>
    </source>
</evidence>
<dbReference type="Proteomes" id="UP000248616">
    <property type="component" value="Unassembled WGS sequence"/>
</dbReference>
<dbReference type="Gene3D" id="3.10.450.50">
    <property type="match status" value="1"/>
</dbReference>
<evidence type="ECO:0000259" key="1">
    <source>
        <dbReference type="Pfam" id="PF13577"/>
    </source>
</evidence>